<evidence type="ECO:0000313" key="3">
    <source>
        <dbReference type="EMBL" id="RNL38760.1"/>
    </source>
</evidence>
<dbReference type="PANTHER" id="PTHR38095:SF2">
    <property type="entry name" value="ANAEROBIC DIMETHYL SULFOXIDE REDUCTASE CHAIN C"/>
    <property type="match status" value="1"/>
</dbReference>
<accession>A0A3N0AVY3</accession>
<dbReference type="InterPro" id="IPR007059">
    <property type="entry name" value="DmsC"/>
</dbReference>
<evidence type="ECO:0008006" key="5">
    <source>
        <dbReference type="Google" id="ProtNLM"/>
    </source>
</evidence>
<dbReference type="Proteomes" id="UP000269591">
    <property type="component" value="Unassembled WGS sequence"/>
</dbReference>
<feature type="transmembrane region" description="Helical" evidence="2">
    <location>
        <begin position="300"/>
        <end position="325"/>
    </location>
</feature>
<keyword evidence="2" id="KW-0812">Transmembrane</keyword>
<dbReference type="GO" id="GO:0009390">
    <property type="term" value="C:dimethyl sulfoxide reductase complex"/>
    <property type="evidence" value="ECO:0007669"/>
    <property type="project" value="TreeGrafter"/>
</dbReference>
<dbReference type="RefSeq" id="WP_123209312.1">
    <property type="nucleotide sequence ID" value="NZ_JBHTHO010000002.1"/>
</dbReference>
<feature type="transmembrane region" description="Helical" evidence="2">
    <location>
        <begin position="116"/>
        <end position="136"/>
    </location>
</feature>
<dbReference type="Pfam" id="PF04976">
    <property type="entry name" value="DmsC"/>
    <property type="match status" value="1"/>
</dbReference>
<dbReference type="OrthoDB" id="3177921at2"/>
<evidence type="ECO:0000313" key="4">
    <source>
        <dbReference type="Proteomes" id="UP000269591"/>
    </source>
</evidence>
<reference evidence="4" key="1">
    <citation type="submission" date="2018-05" db="EMBL/GenBank/DDBJ databases">
        <title>Genome Sequencing of selected type strains of the family Eggerthellaceae.</title>
        <authorList>
            <person name="Danylec N."/>
            <person name="Stoll D.A."/>
            <person name="Doetsch A."/>
            <person name="Huch M."/>
        </authorList>
    </citation>
    <scope>NUCLEOTIDE SEQUENCE [LARGE SCALE GENOMIC DNA]</scope>
    <source>
        <strain evidence="4">DSM 24851</strain>
    </source>
</reference>
<feature type="transmembrane region" description="Helical" evidence="2">
    <location>
        <begin position="221"/>
        <end position="243"/>
    </location>
</feature>
<evidence type="ECO:0000256" key="1">
    <source>
        <dbReference type="SAM" id="MobiDB-lite"/>
    </source>
</evidence>
<feature type="transmembrane region" description="Helical" evidence="2">
    <location>
        <begin position="12"/>
        <end position="34"/>
    </location>
</feature>
<gene>
    <name evidence="3" type="ORF">DMP06_08505</name>
</gene>
<feature type="transmembrane region" description="Helical" evidence="2">
    <location>
        <begin position="148"/>
        <end position="169"/>
    </location>
</feature>
<organism evidence="3 4">
    <name type="scientific">Slackia equolifaciens</name>
    <dbReference type="NCBI Taxonomy" id="498718"/>
    <lineage>
        <taxon>Bacteria</taxon>
        <taxon>Bacillati</taxon>
        <taxon>Actinomycetota</taxon>
        <taxon>Coriobacteriia</taxon>
        <taxon>Eggerthellales</taxon>
        <taxon>Eggerthellaceae</taxon>
        <taxon>Slackia</taxon>
    </lineage>
</organism>
<keyword evidence="2" id="KW-1133">Transmembrane helix</keyword>
<evidence type="ECO:0000256" key="2">
    <source>
        <dbReference type="SAM" id="Phobius"/>
    </source>
</evidence>
<dbReference type="GO" id="GO:0019645">
    <property type="term" value="P:anaerobic electron transport chain"/>
    <property type="evidence" value="ECO:0007669"/>
    <property type="project" value="InterPro"/>
</dbReference>
<feature type="transmembrane region" description="Helical" evidence="2">
    <location>
        <begin position="87"/>
        <end position="104"/>
    </location>
</feature>
<feature type="transmembrane region" description="Helical" evidence="2">
    <location>
        <begin position="181"/>
        <end position="201"/>
    </location>
</feature>
<keyword evidence="2" id="KW-0472">Membrane</keyword>
<dbReference type="PANTHER" id="PTHR38095">
    <property type="entry name" value="ANAEROBIC DIMETHYL SULFOXIDE REDUCTASE CHAIN YNFH"/>
    <property type="match status" value="1"/>
</dbReference>
<dbReference type="GO" id="GO:0005886">
    <property type="term" value="C:plasma membrane"/>
    <property type="evidence" value="ECO:0007669"/>
    <property type="project" value="TreeGrafter"/>
</dbReference>
<dbReference type="EMBL" id="QIBX01000016">
    <property type="protein sequence ID" value="RNL38760.1"/>
    <property type="molecule type" value="Genomic_DNA"/>
</dbReference>
<keyword evidence="4" id="KW-1185">Reference proteome</keyword>
<feature type="transmembrane region" description="Helical" evidence="2">
    <location>
        <begin position="46"/>
        <end position="67"/>
    </location>
</feature>
<dbReference type="GO" id="GO:0009389">
    <property type="term" value="F:dimethyl sulfoxide reductase activity"/>
    <property type="evidence" value="ECO:0007669"/>
    <property type="project" value="TreeGrafter"/>
</dbReference>
<dbReference type="AlphaFoldDB" id="A0A3N0AVY3"/>
<feature type="region of interest" description="Disordered" evidence="1">
    <location>
        <begin position="272"/>
        <end position="296"/>
    </location>
</feature>
<proteinExistence type="predicted"/>
<protein>
    <recommendedName>
        <fullName evidence="5">DMSO reductase</fullName>
    </recommendedName>
</protein>
<comment type="caution">
    <text evidence="3">The sequence shown here is derived from an EMBL/GenBank/DDBJ whole genome shotgun (WGS) entry which is preliminary data.</text>
</comment>
<name>A0A3N0AVY3_9ACTN</name>
<sequence length="330" mass="34175">MEMAFSEISLVVFTAIAPAGAVGYIVMALVARFSHDAKAGERSDRFLVIPLLLALVGLIASATHLGTPANALYVITGLGRSPLSNEVASAAAFLALGGAYWILAFPYRQRTAPKTVLLALSVAAALAFVHFVSRAYAVESIVTWNNPIAPLTQWACAIAAGAMTALTGLRAARFPVGRGLAVVLIVVSAGAALACACLLAAEQQIVSGMRTVTTNAADMTPLLMAQIAAFVILAAIGIVCACVDERRRTGKTIEGHGKAAGTVCVSDAGKTKESFDDQSREGAAGKAANTEPPEASPRTLTLPVIAVLFLLAACFVVRFAFYAMYMTAGV</sequence>